<sequence>MTRRKDPAAPVRVFYRIVKAEYASQAFNGAGAEKWGGRWNPPGMKAVYLSSSKALATLELVVHAGKTLLEQSRFVVFTVAVPESDIIALDSSKLPAGWEKYQQQEETQAIGAAFLDPHNGFPLLMTVPSILTGEDNALFNPDHPGAAALIATATSAPFAIDRRIKDDP</sequence>
<comment type="caution">
    <text evidence="2">The sequence shown here is derived from an EMBL/GenBank/DDBJ whole genome shotgun (WGS) entry which is preliminary data.</text>
</comment>
<dbReference type="RefSeq" id="WP_031279110.1">
    <property type="nucleotide sequence ID" value="NZ_CP045216.1"/>
</dbReference>
<proteinExistence type="predicted"/>
<dbReference type="EMBL" id="LDSE01000020">
    <property type="protein sequence ID" value="KTS67719.1"/>
    <property type="molecule type" value="Genomic_DNA"/>
</dbReference>
<dbReference type="Pfam" id="PF08808">
    <property type="entry name" value="RES"/>
    <property type="match status" value="1"/>
</dbReference>
<dbReference type="AlphaFoldDB" id="A0A8E1RYY5"/>
<feature type="domain" description="RES" evidence="1">
    <location>
        <begin position="26"/>
        <end position="153"/>
    </location>
</feature>
<evidence type="ECO:0000313" key="3">
    <source>
        <dbReference type="Proteomes" id="UP000071979"/>
    </source>
</evidence>
<accession>A0A8E1RYY5</accession>
<gene>
    <name evidence="2" type="ORF">SA3R_10310</name>
</gene>
<dbReference type="SMART" id="SM00953">
    <property type="entry name" value="RES"/>
    <property type="match status" value="1"/>
</dbReference>
<evidence type="ECO:0000313" key="2">
    <source>
        <dbReference type="EMBL" id="KTS67719.1"/>
    </source>
</evidence>
<evidence type="ECO:0000259" key="1">
    <source>
        <dbReference type="SMART" id="SM00953"/>
    </source>
</evidence>
<organism evidence="2 3">
    <name type="scientific">Pantoea dispersa</name>
    <dbReference type="NCBI Taxonomy" id="59814"/>
    <lineage>
        <taxon>Bacteria</taxon>
        <taxon>Pseudomonadati</taxon>
        <taxon>Pseudomonadota</taxon>
        <taxon>Gammaproteobacteria</taxon>
        <taxon>Enterobacterales</taxon>
        <taxon>Erwiniaceae</taxon>
        <taxon>Pantoea</taxon>
    </lineage>
</organism>
<dbReference type="Proteomes" id="UP000071979">
    <property type="component" value="Unassembled WGS sequence"/>
</dbReference>
<reference evidence="2 3" key="1">
    <citation type="journal article" date="2016" name="Front. Microbiol.">
        <title>Genomic Resource of Rice Seed Associated Bacteria.</title>
        <authorList>
            <person name="Midha S."/>
            <person name="Bansal K."/>
            <person name="Sharma S."/>
            <person name="Kumar N."/>
            <person name="Patil P.P."/>
            <person name="Chaudhry V."/>
            <person name="Patil P.B."/>
        </authorList>
    </citation>
    <scope>NUCLEOTIDE SEQUENCE [LARGE SCALE GENOMIC DNA]</scope>
    <source>
        <strain evidence="2 3">SA3</strain>
    </source>
</reference>
<dbReference type="InterPro" id="IPR014914">
    <property type="entry name" value="RES_dom"/>
</dbReference>
<protein>
    <recommendedName>
        <fullName evidence="1">RES domain-containing protein</fullName>
    </recommendedName>
</protein>
<name>A0A8E1RYY5_9GAMM</name>